<proteinExistence type="predicted"/>
<dbReference type="RefSeq" id="XP_060291339.1">
    <property type="nucleotide sequence ID" value="XM_060435068.1"/>
</dbReference>
<sequence>MAFVCDSTATRPAVADLCRQTSKLGATLRQRTILVLMHNGDPLVFNIAWCDQVDLQLNSNRVILEVDLAFLLNLYLQALEANGEMSKSPRMQEFQILAKNVSKSRSAKVLGLTFREQPSITDHRDHTVFQFESEHDSLDSSELLGLVRKCQLVSIEDFALLIAPRFTASTWDRLCRTVSIGNNSRTMSLGQLEAQRVEQGLLIRINKFKGWPPVH</sequence>
<evidence type="ECO:0000313" key="1">
    <source>
        <dbReference type="EMBL" id="KAK0706245.1"/>
    </source>
</evidence>
<evidence type="ECO:0000313" key="2">
    <source>
        <dbReference type="Proteomes" id="UP001172101"/>
    </source>
</evidence>
<protein>
    <submittedName>
        <fullName evidence="1">Uncharacterized protein</fullName>
    </submittedName>
</protein>
<name>A0AA39ZZ46_9PEZI</name>
<keyword evidence="2" id="KW-1185">Reference proteome</keyword>
<dbReference type="GeneID" id="85318338"/>
<dbReference type="Proteomes" id="UP001172101">
    <property type="component" value="Unassembled WGS sequence"/>
</dbReference>
<comment type="caution">
    <text evidence="1">The sequence shown here is derived from an EMBL/GenBank/DDBJ whole genome shotgun (WGS) entry which is preliminary data.</text>
</comment>
<organism evidence="1 2">
    <name type="scientific">Lasiosphaeria miniovina</name>
    <dbReference type="NCBI Taxonomy" id="1954250"/>
    <lineage>
        <taxon>Eukaryota</taxon>
        <taxon>Fungi</taxon>
        <taxon>Dikarya</taxon>
        <taxon>Ascomycota</taxon>
        <taxon>Pezizomycotina</taxon>
        <taxon>Sordariomycetes</taxon>
        <taxon>Sordariomycetidae</taxon>
        <taxon>Sordariales</taxon>
        <taxon>Lasiosphaeriaceae</taxon>
        <taxon>Lasiosphaeria</taxon>
    </lineage>
</organism>
<reference evidence="1" key="1">
    <citation type="submission" date="2023-06" db="EMBL/GenBank/DDBJ databases">
        <title>Genome-scale phylogeny and comparative genomics of the fungal order Sordariales.</title>
        <authorList>
            <consortium name="Lawrence Berkeley National Laboratory"/>
            <person name="Hensen N."/>
            <person name="Bonometti L."/>
            <person name="Westerberg I."/>
            <person name="Brannstrom I.O."/>
            <person name="Guillou S."/>
            <person name="Cros-Aarteil S."/>
            <person name="Calhoun S."/>
            <person name="Haridas S."/>
            <person name="Kuo A."/>
            <person name="Mondo S."/>
            <person name="Pangilinan J."/>
            <person name="Riley R."/>
            <person name="LaButti K."/>
            <person name="Andreopoulos B."/>
            <person name="Lipzen A."/>
            <person name="Chen C."/>
            <person name="Yanf M."/>
            <person name="Daum C."/>
            <person name="Ng V."/>
            <person name="Clum A."/>
            <person name="Steindorff A."/>
            <person name="Ohm R."/>
            <person name="Martin F."/>
            <person name="Silar P."/>
            <person name="Natvig D."/>
            <person name="Lalanne C."/>
            <person name="Gautier V."/>
            <person name="Ament-velasquez S.L."/>
            <person name="Kruys A."/>
            <person name="Hutchinson M.I."/>
            <person name="Powell A.J."/>
            <person name="Barry K."/>
            <person name="Miller A.N."/>
            <person name="Grigoriev I.V."/>
            <person name="Debuchy R."/>
            <person name="Gladieux P."/>
            <person name="Thoren M.H."/>
            <person name="Johannesson H."/>
        </authorList>
    </citation>
    <scope>NUCLEOTIDE SEQUENCE</scope>
    <source>
        <strain evidence="1">SMH2392-1A</strain>
    </source>
</reference>
<accession>A0AA39ZZ46</accession>
<gene>
    <name evidence="1" type="ORF">B0T26DRAFT_445924</name>
</gene>
<dbReference type="EMBL" id="JAUIRO010000007">
    <property type="protein sequence ID" value="KAK0706245.1"/>
    <property type="molecule type" value="Genomic_DNA"/>
</dbReference>
<dbReference type="AlphaFoldDB" id="A0AA39ZZ46"/>